<reference evidence="2 3" key="1">
    <citation type="submission" date="2022-06" db="EMBL/GenBank/DDBJ databases">
        <title>New Species of the Genus Actinoplanes, ActinopZanes ferrugineus.</title>
        <authorList>
            <person name="Ding P."/>
        </authorList>
    </citation>
    <scope>NUCLEOTIDE SEQUENCE [LARGE SCALE GENOMIC DNA]</scope>
    <source>
        <strain evidence="2 3">TRM88003</strain>
    </source>
</reference>
<feature type="compositionally biased region" description="Pro residues" evidence="1">
    <location>
        <begin position="16"/>
        <end position="31"/>
    </location>
</feature>
<protein>
    <submittedName>
        <fullName evidence="2">Uncharacterized protein</fullName>
    </submittedName>
</protein>
<proteinExistence type="predicted"/>
<name>A0ABT1E3A3_9ACTN</name>
<organism evidence="2 3">
    <name type="scientific">Paractinoplanes aksuensis</name>
    <dbReference type="NCBI Taxonomy" id="2939490"/>
    <lineage>
        <taxon>Bacteria</taxon>
        <taxon>Bacillati</taxon>
        <taxon>Actinomycetota</taxon>
        <taxon>Actinomycetes</taxon>
        <taxon>Micromonosporales</taxon>
        <taxon>Micromonosporaceae</taxon>
        <taxon>Paractinoplanes</taxon>
    </lineage>
</organism>
<dbReference type="Proteomes" id="UP001523369">
    <property type="component" value="Unassembled WGS sequence"/>
</dbReference>
<evidence type="ECO:0000256" key="1">
    <source>
        <dbReference type="SAM" id="MobiDB-lite"/>
    </source>
</evidence>
<dbReference type="EMBL" id="JAMYJR010000061">
    <property type="protein sequence ID" value="MCO8277594.1"/>
    <property type="molecule type" value="Genomic_DNA"/>
</dbReference>
<evidence type="ECO:0000313" key="2">
    <source>
        <dbReference type="EMBL" id="MCO8277594.1"/>
    </source>
</evidence>
<feature type="region of interest" description="Disordered" evidence="1">
    <location>
        <begin position="1"/>
        <end position="43"/>
    </location>
</feature>
<feature type="region of interest" description="Disordered" evidence="1">
    <location>
        <begin position="195"/>
        <end position="275"/>
    </location>
</feature>
<sequence>MTVSGVERSLRTADPSPVPPIGSSTPLPPPIQGAERRSEGRARRTGVRWGLRVLAVGGLAGAAWLLTGSAAQAADRADGPDGSLLGSLVGADATSPVSGLLQAAVQPLESIEPAHHEQHLVADILDVPQQVLTRPDTDDDIDHEPFATIVDVVPDVDEVADEVAAPLRPTGGEAAPDQRLTPVTEPVTEVVLPADQEEPQPAPVPQEAEHTAETSRAQPAPVSGVRAVVPGKHSKTSSAPSAHRHHHHTAHAVSARPATEPGDDTPGGDTPAAPLRLHLGEVSGTPASGSGTPTEGGSAAFLPAAIANSTVARHVPAIAPDVEARRYDAEAPTVSPD</sequence>
<gene>
    <name evidence="2" type="ORF">M1L60_44155</name>
</gene>
<dbReference type="RefSeq" id="WP_253243602.1">
    <property type="nucleotide sequence ID" value="NZ_JAMYJR010000061.1"/>
</dbReference>
<comment type="caution">
    <text evidence="2">The sequence shown here is derived from an EMBL/GenBank/DDBJ whole genome shotgun (WGS) entry which is preliminary data.</text>
</comment>
<accession>A0ABT1E3A3</accession>
<evidence type="ECO:0000313" key="3">
    <source>
        <dbReference type="Proteomes" id="UP001523369"/>
    </source>
</evidence>
<keyword evidence="3" id="KW-1185">Reference proteome</keyword>